<dbReference type="EMBL" id="SRLO01000410">
    <property type="protein sequence ID" value="TNN57219.1"/>
    <property type="molecule type" value="Genomic_DNA"/>
</dbReference>
<evidence type="ECO:0000313" key="2">
    <source>
        <dbReference type="Proteomes" id="UP000314294"/>
    </source>
</evidence>
<comment type="caution">
    <text evidence="1">The sequence shown here is derived from an EMBL/GenBank/DDBJ whole genome shotgun (WGS) entry which is preliminary data.</text>
</comment>
<name>A0A4Z2GUU9_9TELE</name>
<proteinExistence type="predicted"/>
<sequence length="183" mass="19576">MSNAYLSFVLHYVHGHLGRPCVDDHAEGLRTAHLGAGARGGLAHAQHRLVLGPVQPPHREAGAADPAHHGDVAVSGEAMQNMMHGDHSGCFSPNTWTFGISRSRVLIRYQRSGVAELLMLRYASRAPSTDHQWATAGIHPTFISPVREPVDHVLLPAGGREAQSAAAHTRLVVDVPVTHVGLA</sequence>
<evidence type="ECO:0000313" key="1">
    <source>
        <dbReference type="EMBL" id="TNN57219.1"/>
    </source>
</evidence>
<dbReference type="AlphaFoldDB" id="A0A4Z2GUU9"/>
<organism evidence="1 2">
    <name type="scientific">Liparis tanakae</name>
    <name type="common">Tanaka's snailfish</name>
    <dbReference type="NCBI Taxonomy" id="230148"/>
    <lineage>
        <taxon>Eukaryota</taxon>
        <taxon>Metazoa</taxon>
        <taxon>Chordata</taxon>
        <taxon>Craniata</taxon>
        <taxon>Vertebrata</taxon>
        <taxon>Euteleostomi</taxon>
        <taxon>Actinopterygii</taxon>
        <taxon>Neopterygii</taxon>
        <taxon>Teleostei</taxon>
        <taxon>Neoteleostei</taxon>
        <taxon>Acanthomorphata</taxon>
        <taxon>Eupercaria</taxon>
        <taxon>Perciformes</taxon>
        <taxon>Cottioidei</taxon>
        <taxon>Cottales</taxon>
        <taxon>Liparidae</taxon>
        <taxon>Liparis</taxon>
    </lineage>
</organism>
<protein>
    <submittedName>
        <fullName evidence="1">Uncharacterized protein</fullName>
    </submittedName>
</protein>
<keyword evidence="2" id="KW-1185">Reference proteome</keyword>
<gene>
    <name evidence="1" type="ORF">EYF80_032553</name>
</gene>
<dbReference type="Proteomes" id="UP000314294">
    <property type="component" value="Unassembled WGS sequence"/>
</dbReference>
<reference evidence="1 2" key="1">
    <citation type="submission" date="2019-03" db="EMBL/GenBank/DDBJ databases">
        <title>First draft genome of Liparis tanakae, snailfish: a comprehensive survey of snailfish specific genes.</title>
        <authorList>
            <person name="Kim W."/>
            <person name="Song I."/>
            <person name="Jeong J.-H."/>
            <person name="Kim D."/>
            <person name="Kim S."/>
            <person name="Ryu S."/>
            <person name="Song J.Y."/>
            <person name="Lee S.K."/>
        </authorList>
    </citation>
    <scope>NUCLEOTIDE SEQUENCE [LARGE SCALE GENOMIC DNA]</scope>
    <source>
        <tissue evidence="1">Muscle</tissue>
    </source>
</reference>
<accession>A0A4Z2GUU9</accession>